<keyword evidence="9" id="KW-1185">Reference proteome</keyword>
<dbReference type="InterPro" id="IPR002938">
    <property type="entry name" value="FAD-bd"/>
</dbReference>
<protein>
    <submittedName>
        <fullName evidence="8">FAD dependent oxidoreductase</fullName>
    </submittedName>
</protein>
<feature type="domain" description="FAD-binding" evidence="7">
    <location>
        <begin position="6"/>
        <end position="358"/>
    </location>
</feature>
<dbReference type="InterPro" id="IPR036188">
    <property type="entry name" value="FAD/NAD-bd_sf"/>
</dbReference>
<evidence type="ECO:0000256" key="4">
    <source>
        <dbReference type="ARBA" id="ARBA00023002"/>
    </source>
</evidence>
<keyword evidence="6" id="KW-0812">Transmembrane</keyword>
<evidence type="ECO:0000256" key="6">
    <source>
        <dbReference type="SAM" id="Phobius"/>
    </source>
</evidence>
<organism evidence="8 9">
    <name type="scientific">Patellaria atrata CBS 101060</name>
    <dbReference type="NCBI Taxonomy" id="1346257"/>
    <lineage>
        <taxon>Eukaryota</taxon>
        <taxon>Fungi</taxon>
        <taxon>Dikarya</taxon>
        <taxon>Ascomycota</taxon>
        <taxon>Pezizomycotina</taxon>
        <taxon>Dothideomycetes</taxon>
        <taxon>Dothideomycetes incertae sedis</taxon>
        <taxon>Patellariales</taxon>
        <taxon>Patellariaceae</taxon>
        <taxon>Patellaria</taxon>
    </lineage>
</organism>
<dbReference type="EMBL" id="MU006092">
    <property type="protein sequence ID" value="KAF2840847.1"/>
    <property type="molecule type" value="Genomic_DNA"/>
</dbReference>
<gene>
    <name evidence="8" type="ORF">M501DRAFT_1056153</name>
</gene>
<keyword evidence="6" id="KW-1133">Transmembrane helix</keyword>
<comment type="similarity">
    <text evidence="1">Belongs to the paxM FAD-dependent monooxygenase family.</text>
</comment>
<evidence type="ECO:0000256" key="1">
    <source>
        <dbReference type="ARBA" id="ARBA00007992"/>
    </source>
</evidence>
<keyword evidence="3" id="KW-0274">FAD</keyword>
<evidence type="ECO:0000313" key="9">
    <source>
        <dbReference type="Proteomes" id="UP000799429"/>
    </source>
</evidence>
<dbReference type="FunFam" id="3.50.50.60:FF:000115">
    <property type="entry name" value="Salicylate hydroxylase, putative"/>
    <property type="match status" value="1"/>
</dbReference>
<evidence type="ECO:0000256" key="5">
    <source>
        <dbReference type="ARBA" id="ARBA00023033"/>
    </source>
</evidence>
<evidence type="ECO:0000259" key="7">
    <source>
        <dbReference type="Pfam" id="PF01494"/>
    </source>
</evidence>
<dbReference type="OrthoDB" id="16820at2759"/>
<dbReference type="GO" id="GO:0004497">
    <property type="term" value="F:monooxygenase activity"/>
    <property type="evidence" value="ECO:0007669"/>
    <property type="project" value="UniProtKB-KW"/>
</dbReference>
<dbReference type="InterPro" id="IPR050493">
    <property type="entry name" value="FAD-dep_Monooxygenase_BioMet"/>
</dbReference>
<dbReference type="SUPFAM" id="SSF51905">
    <property type="entry name" value="FAD/NAD(P)-binding domain"/>
    <property type="match status" value="1"/>
</dbReference>
<proteinExistence type="inferred from homology"/>
<dbReference type="PANTHER" id="PTHR13789:SF147">
    <property type="entry name" value="PUTATIVE (AFU_ORTHOLOGUE AFUA_2G01950)-RELATED"/>
    <property type="match status" value="1"/>
</dbReference>
<dbReference type="PANTHER" id="PTHR13789">
    <property type="entry name" value="MONOOXYGENASE"/>
    <property type="match status" value="1"/>
</dbReference>
<evidence type="ECO:0000256" key="3">
    <source>
        <dbReference type="ARBA" id="ARBA00022827"/>
    </source>
</evidence>
<reference evidence="8" key="1">
    <citation type="journal article" date="2020" name="Stud. Mycol.">
        <title>101 Dothideomycetes genomes: a test case for predicting lifestyles and emergence of pathogens.</title>
        <authorList>
            <person name="Haridas S."/>
            <person name="Albert R."/>
            <person name="Binder M."/>
            <person name="Bloem J."/>
            <person name="Labutti K."/>
            <person name="Salamov A."/>
            <person name="Andreopoulos B."/>
            <person name="Baker S."/>
            <person name="Barry K."/>
            <person name="Bills G."/>
            <person name="Bluhm B."/>
            <person name="Cannon C."/>
            <person name="Castanera R."/>
            <person name="Culley D."/>
            <person name="Daum C."/>
            <person name="Ezra D."/>
            <person name="Gonzalez J."/>
            <person name="Henrissat B."/>
            <person name="Kuo A."/>
            <person name="Liang C."/>
            <person name="Lipzen A."/>
            <person name="Lutzoni F."/>
            <person name="Magnuson J."/>
            <person name="Mondo S."/>
            <person name="Nolan M."/>
            <person name="Ohm R."/>
            <person name="Pangilinan J."/>
            <person name="Park H.-J."/>
            <person name="Ramirez L."/>
            <person name="Alfaro M."/>
            <person name="Sun H."/>
            <person name="Tritt A."/>
            <person name="Yoshinaga Y."/>
            <person name="Zwiers L.-H."/>
            <person name="Turgeon B."/>
            <person name="Goodwin S."/>
            <person name="Spatafora J."/>
            <person name="Crous P."/>
            <person name="Grigoriev I."/>
        </authorList>
    </citation>
    <scope>NUCLEOTIDE SEQUENCE</scope>
    <source>
        <strain evidence="8">CBS 101060</strain>
    </source>
</reference>
<dbReference type="AlphaFoldDB" id="A0A9P4SFH0"/>
<dbReference type="Gene3D" id="3.50.50.60">
    <property type="entry name" value="FAD/NAD(P)-binding domain"/>
    <property type="match status" value="1"/>
</dbReference>
<accession>A0A9P4SFH0</accession>
<sequence>MEKPQYHVAIIGAGLGGLAAAIGISRAGHRVTVLEQAEVLGEVGAGIQIPPNSSRILRRYGLLEKVEAVSVRPRDFVLRRYSDGKVLSRQNVRPFTETEYGNPYLHVHRAELHKILADATIQAGAVIKLGSAVTSIDFDRPAVKIKGKPDFTADVIIGADGLRSVCREQLLGHPDPPRDTGDLAYRAVVKASDMRQRAELSDLIDNPSINYWIGPGAHAVCYLMHAGDLFNIVIACPDTLPALVNTQKADLQEMWDLFATWDPVFRTLLGMVRETSKWRLQSSIELRKWSHAGGKFALLGDACHATLPYLAQGAAMAIEDGAVLGALMEKVERKAQLRDILVIYEGLRKPRTTAIVNEAAAYGETYHLEDGERQRERDRQFVEEEPFRGFPNRWRDPVLQRFLFGYDAHAEVEKAWETYKMGRWPLTYGEHGLKSNL</sequence>
<dbReference type="SUPFAM" id="SSF54373">
    <property type="entry name" value="FAD-linked reductases, C-terminal domain"/>
    <property type="match status" value="1"/>
</dbReference>
<feature type="transmembrane region" description="Helical" evidence="6">
    <location>
        <begin position="6"/>
        <end position="24"/>
    </location>
</feature>
<dbReference type="GO" id="GO:0071949">
    <property type="term" value="F:FAD binding"/>
    <property type="evidence" value="ECO:0007669"/>
    <property type="project" value="InterPro"/>
</dbReference>
<dbReference type="PRINTS" id="PR00420">
    <property type="entry name" value="RNGMNOXGNASE"/>
</dbReference>
<evidence type="ECO:0000313" key="8">
    <source>
        <dbReference type="EMBL" id="KAF2840847.1"/>
    </source>
</evidence>
<comment type="caution">
    <text evidence="8">The sequence shown here is derived from an EMBL/GenBank/DDBJ whole genome shotgun (WGS) entry which is preliminary data.</text>
</comment>
<keyword evidence="4" id="KW-0560">Oxidoreductase</keyword>
<keyword evidence="2" id="KW-0285">Flavoprotein</keyword>
<evidence type="ECO:0000256" key="2">
    <source>
        <dbReference type="ARBA" id="ARBA00022630"/>
    </source>
</evidence>
<keyword evidence="6" id="KW-0472">Membrane</keyword>
<name>A0A9P4SFH0_9PEZI</name>
<dbReference type="Proteomes" id="UP000799429">
    <property type="component" value="Unassembled WGS sequence"/>
</dbReference>
<dbReference type="Pfam" id="PF01494">
    <property type="entry name" value="FAD_binding_3"/>
    <property type="match status" value="1"/>
</dbReference>
<keyword evidence="5" id="KW-0503">Monooxygenase</keyword>